<accession>A0P6R7</accession>
<dbReference type="AlphaFoldDB" id="A0P6R7"/>
<feature type="binding site" evidence="7">
    <location>
        <position position="43"/>
    </location>
    <ligand>
        <name>Zn(2+)</name>
        <dbReference type="ChEBI" id="CHEBI:29105"/>
        <label>1</label>
    </ligand>
</feature>
<evidence type="ECO:0000256" key="4">
    <source>
        <dbReference type="ARBA" id="ARBA00022723"/>
    </source>
</evidence>
<comment type="catalytic activity">
    <reaction evidence="1 7">
        <text>an S-(2-hydroxyacyl)glutathione + H2O = a 2-hydroxy carboxylate + glutathione + H(+)</text>
        <dbReference type="Rhea" id="RHEA:21864"/>
        <dbReference type="ChEBI" id="CHEBI:15377"/>
        <dbReference type="ChEBI" id="CHEBI:15378"/>
        <dbReference type="ChEBI" id="CHEBI:57925"/>
        <dbReference type="ChEBI" id="CHEBI:58896"/>
        <dbReference type="ChEBI" id="CHEBI:71261"/>
        <dbReference type="EC" id="3.1.2.6"/>
    </reaction>
</comment>
<keyword evidence="4 7" id="KW-0479">Metal-binding</keyword>
<dbReference type="GO" id="GO:0004416">
    <property type="term" value="F:hydroxyacylglutathione hydrolase activity"/>
    <property type="evidence" value="ECO:0007669"/>
    <property type="project" value="UniProtKB-UniRule"/>
</dbReference>
<feature type="binding site" evidence="7">
    <location>
        <position position="157"/>
    </location>
    <ligand>
        <name>Zn(2+)</name>
        <dbReference type="ChEBI" id="CHEBI:29105"/>
        <label>2</label>
    </ligand>
</feature>
<dbReference type="UniPathway" id="UPA00619">
    <property type="reaction ID" value="UER00676"/>
</dbReference>
<keyword evidence="6 7" id="KW-0862">Zinc</keyword>
<comment type="subunit">
    <text evidence="7">Monomer.</text>
</comment>
<feature type="binding site" evidence="7">
    <location>
        <position position="119"/>
    </location>
    <ligand>
        <name>Zn(2+)</name>
        <dbReference type="ChEBI" id="CHEBI:29105"/>
        <label>1</label>
    </ligand>
</feature>
<comment type="cofactor">
    <cofactor evidence="7">
        <name>Zn(2+)</name>
        <dbReference type="ChEBI" id="CHEBI:29105"/>
    </cofactor>
    <text evidence="7">Binds 2 Zn(2+) ions per subunit.</text>
</comment>
<dbReference type="Pfam" id="PF00753">
    <property type="entry name" value="Lactamase_B"/>
    <property type="match status" value="1"/>
</dbReference>
<evidence type="ECO:0000313" key="10">
    <source>
        <dbReference type="Proteomes" id="UP000054262"/>
    </source>
</evidence>
<keyword evidence="5 7" id="KW-0378">Hydrolase</keyword>
<evidence type="ECO:0000259" key="8">
    <source>
        <dbReference type="SMART" id="SM00849"/>
    </source>
</evidence>
<comment type="pathway">
    <text evidence="2 7">Secondary metabolite metabolism; methylglyoxal degradation; (R)-lactate from methylglyoxal: step 2/2.</text>
</comment>
<dbReference type="GO" id="GO:0019243">
    <property type="term" value="P:methylglyoxal catabolic process to D-lactate via S-lactoyl-glutathione"/>
    <property type="evidence" value="ECO:0007669"/>
    <property type="project" value="UniProtKB-UniRule"/>
</dbReference>
<keyword evidence="10" id="KW-1185">Reference proteome</keyword>
<dbReference type="PANTHER" id="PTHR43705:SF1">
    <property type="entry name" value="HYDROXYACYLGLUTATHIONE HYDROLASE GLOB"/>
    <property type="match status" value="1"/>
</dbReference>
<feature type="binding site" evidence="7">
    <location>
        <position position="102"/>
    </location>
    <ligand>
        <name>Zn(2+)</name>
        <dbReference type="ChEBI" id="CHEBI:29105"/>
        <label>1</label>
    </ligand>
</feature>
<dbReference type="Pfam" id="PF16123">
    <property type="entry name" value="HAGH_C"/>
    <property type="match status" value="1"/>
</dbReference>
<dbReference type="InterPro" id="IPR017782">
    <property type="entry name" value="Hydroxyacylglutathione_Hdrlase"/>
</dbReference>
<dbReference type="InterPro" id="IPR032282">
    <property type="entry name" value="HAGH_C"/>
</dbReference>
<dbReference type="SMART" id="SM00849">
    <property type="entry name" value="Lactamase_B"/>
    <property type="match status" value="1"/>
</dbReference>
<organism evidence="9 10">
    <name type="scientific">Methylophilales bacterium HTCC2181</name>
    <dbReference type="NCBI Taxonomy" id="383631"/>
    <lineage>
        <taxon>Bacteria</taxon>
        <taxon>Pseudomonadati</taxon>
        <taxon>Pseudomonadota</taxon>
        <taxon>Betaproteobacteria</taxon>
        <taxon>Nitrosomonadales</taxon>
        <taxon>OM43 clade</taxon>
    </lineage>
</organism>
<dbReference type="Gene3D" id="3.60.15.10">
    <property type="entry name" value="Ribonuclease Z/Hydroxyacylglutathione hydrolase-like"/>
    <property type="match status" value="1"/>
</dbReference>
<dbReference type="SUPFAM" id="SSF56281">
    <property type="entry name" value="Metallo-hydrolase/oxidoreductase"/>
    <property type="match status" value="1"/>
</dbReference>
<evidence type="ECO:0000256" key="2">
    <source>
        <dbReference type="ARBA" id="ARBA00004963"/>
    </source>
</evidence>
<comment type="similarity">
    <text evidence="3 7">Belongs to the metallo-beta-lactamase superfamily. Glyoxalase II family.</text>
</comment>
<comment type="caution">
    <text evidence="9">The sequence shown here is derived from an EMBL/GenBank/DDBJ whole genome shotgun (WGS) entry which is preliminary data.</text>
</comment>
<comment type="function">
    <text evidence="7">Thiolesterase that catalyzes the hydrolysis of S-D-lactoyl-glutathione to form glutathione and D-lactic acid.</text>
</comment>
<evidence type="ECO:0000256" key="1">
    <source>
        <dbReference type="ARBA" id="ARBA00001623"/>
    </source>
</evidence>
<proteinExistence type="inferred from homology"/>
<dbReference type="PIRSF" id="PIRSF005457">
    <property type="entry name" value="Glx"/>
    <property type="match status" value="1"/>
</dbReference>
<evidence type="ECO:0000256" key="5">
    <source>
        <dbReference type="ARBA" id="ARBA00022801"/>
    </source>
</evidence>
<evidence type="ECO:0000256" key="3">
    <source>
        <dbReference type="ARBA" id="ARBA00006759"/>
    </source>
</evidence>
<dbReference type="InterPro" id="IPR035680">
    <property type="entry name" value="Clx_II_MBL"/>
</dbReference>
<dbReference type="InterPro" id="IPR001279">
    <property type="entry name" value="Metallo-B-lactamas"/>
</dbReference>
<evidence type="ECO:0000313" key="9">
    <source>
        <dbReference type="EMBL" id="EAV47227.1"/>
    </source>
</evidence>
<evidence type="ECO:0000256" key="6">
    <source>
        <dbReference type="ARBA" id="ARBA00022833"/>
    </source>
</evidence>
<dbReference type="NCBIfam" id="TIGR03413">
    <property type="entry name" value="GSH_gloB"/>
    <property type="match status" value="1"/>
</dbReference>
<dbReference type="InterPro" id="IPR036866">
    <property type="entry name" value="RibonucZ/Hydroxyglut_hydro"/>
</dbReference>
<dbReference type="CDD" id="cd07723">
    <property type="entry name" value="hydroxyacylglutathione_hydrolase_MBL-fold"/>
    <property type="match status" value="1"/>
</dbReference>
<dbReference type="Proteomes" id="UP000054262">
    <property type="component" value="Unassembled WGS sequence"/>
</dbReference>
<dbReference type="EMBL" id="AAUX01000001">
    <property type="protein sequence ID" value="EAV47227.1"/>
    <property type="molecule type" value="Genomic_DNA"/>
</dbReference>
<dbReference type="GO" id="GO:0046872">
    <property type="term" value="F:metal ion binding"/>
    <property type="evidence" value="ECO:0007669"/>
    <property type="project" value="UniProtKB-KW"/>
</dbReference>
<gene>
    <name evidence="7" type="primary">gloB</name>
    <name evidence="9" type="ORF">MB2181_04100</name>
</gene>
<feature type="binding site" evidence="7">
    <location>
        <position position="119"/>
    </location>
    <ligand>
        <name>Zn(2+)</name>
        <dbReference type="ChEBI" id="CHEBI:29105"/>
        <label>2</label>
    </ligand>
</feature>
<feature type="binding site" evidence="7">
    <location>
        <position position="48"/>
    </location>
    <ligand>
        <name>Zn(2+)</name>
        <dbReference type="ChEBI" id="CHEBI:29105"/>
        <label>2</label>
    </ligand>
</feature>
<name>A0P6R7_9PROT</name>
<reference evidence="9 10" key="1">
    <citation type="submission" date="2006-11" db="EMBL/GenBank/DDBJ databases">
        <authorList>
            <person name="Giovannoni S."/>
            <person name="Vergin K."/>
            <person name="Ferriera S."/>
            <person name="Johnson J."/>
            <person name="Kravitz S."/>
            <person name="Beeson K."/>
            <person name="Sutton G."/>
            <person name="Rogers Y.-H."/>
            <person name="Friedman R."/>
            <person name="Frazier M."/>
            <person name="Venter J.C."/>
        </authorList>
    </citation>
    <scope>NUCLEOTIDE SEQUENCE [LARGE SCALE GENOMIC DNA]</scope>
    <source>
        <strain evidence="9 10">HTCC2181</strain>
    </source>
</reference>
<dbReference type="InterPro" id="IPR050110">
    <property type="entry name" value="Glyoxalase_II_hydrolase"/>
</dbReference>
<dbReference type="HAMAP" id="MF_01374">
    <property type="entry name" value="Glyoxalase_2"/>
    <property type="match status" value="1"/>
</dbReference>
<protein>
    <recommendedName>
        <fullName evidence="7">Hydroxyacylglutathione hydrolase</fullName>
        <ecNumber evidence="7">3.1.2.6</ecNumber>
    </recommendedName>
    <alternativeName>
        <fullName evidence="7">Glyoxalase II</fullName>
        <shortName evidence="7">Glx II</shortName>
    </alternativeName>
</protein>
<sequence>MDNYIWLIKDCRNVAIVDPGDAKPVIDYLKSNDLYPKAILITHKHYDHIGGVVGIKLQYPGVKIYGPKISSFDFDYTVLEEGSTLSIEGIDIKLNVLETPGHTDDHIAYYNDEVLFCGDTLFACGCGRLFEGTAEQMFNTLQKFKSLKPHTRVYCAHEYTLENIRFAMTLDKDNNHLNKRFDEDRLKSNTLPSTIEKEMATNPFLLAENSEQFKVIRLKKDAF</sequence>
<feature type="domain" description="Metallo-beta-lactamase" evidence="8">
    <location>
        <begin position="2"/>
        <end position="157"/>
    </location>
</feature>
<feature type="binding site" evidence="7">
    <location>
        <position position="47"/>
    </location>
    <ligand>
        <name>Zn(2+)</name>
        <dbReference type="ChEBI" id="CHEBI:29105"/>
        <label>2</label>
    </ligand>
</feature>
<feature type="binding site" evidence="7">
    <location>
        <position position="45"/>
    </location>
    <ligand>
        <name>Zn(2+)</name>
        <dbReference type="ChEBI" id="CHEBI:29105"/>
        <label>1</label>
    </ligand>
</feature>
<dbReference type="EC" id="3.1.2.6" evidence="7"/>
<dbReference type="PANTHER" id="PTHR43705">
    <property type="entry name" value="HYDROXYACYLGLUTATHIONE HYDROLASE"/>
    <property type="match status" value="1"/>
</dbReference>
<evidence type="ECO:0000256" key="7">
    <source>
        <dbReference type="HAMAP-Rule" id="MF_01374"/>
    </source>
</evidence>